<evidence type="ECO:0000256" key="2">
    <source>
        <dbReference type="ARBA" id="ARBA00001946"/>
    </source>
</evidence>
<dbReference type="PANTHER" id="PTHR43275">
    <property type="entry name" value="D-MALATE DEHYDROGENASE [DECARBOXYLATING]"/>
    <property type="match status" value="1"/>
</dbReference>
<reference evidence="9 10" key="1">
    <citation type="submission" date="2023-08" db="EMBL/GenBank/DDBJ databases">
        <title>Black Yeasts Isolated from many extreme environments.</title>
        <authorList>
            <person name="Coleine C."/>
            <person name="Stajich J.E."/>
            <person name="Selbmann L."/>
        </authorList>
    </citation>
    <scope>NUCLEOTIDE SEQUENCE [LARGE SCALE GENOMIC DNA]</scope>
    <source>
        <strain evidence="9 10">CCFEE 5885</strain>
    </source>
</reference>
<dbReference type="Pfam" id="PF00180">
    <property type="entry name" value="Iso_dh"/>
    <property type="match status" value="1"/>
</dbReference>
<keyword evidence="5" id="KW-0560">Oxidoreductase</keyword>
<dbReference type="Gene3D" id="3.40.718.10">
    <property type="entry name" value="Isopropylmalate Dehydrogenase"/>
    <property type="match status" value="1"/>
</dbReference>
<evidence type="ECO:0000256" key="6">
    <source>
        <dbReference type="ARBA" id="ARBA00023027"/>
    </source>
</evidence>
<comment type="caution">
    <text evidence="9">The sequence shown here is derived from an EMBL/GenBank/DDBJ whole genome shotgun (WGS) entry which is preliminary data.</text>
</comment>
<evidence type="ECO:0000259" key="8">
    <source>
        <dbReference type="SMART" id="SM01329"/>
    </source>
</evidence>
<protein>
    <recommendedName>
        <fullName evidence="8">Isopropylmalate dehydrogenase-like domain-containing protein</fullName>
    </recommendedName>
</protein>
<sequence length="220" mass="24968">MTHKSFRVAVVAGDGIGVEVMPYSVRCLQAAAEVFRIYLTFEHFDFASCAYYEKHGSMLPPDWKDTLSNFNAILFGAVGLPDIVPEHISLWGSLLQFRREFDQYVKLRPCRLMPGVRCPLAGCNSEEIDFWIVRENTEGGYSSVGGRMFPGTDREVVIQAMVMTRTGVDRVFNYAFDLTQSRPQKHLTSATKSNGISITMPYWDERCPQMAKQYPDIKVD</sequence>
<keyword evidence="10" id="KW-1185">Reference proteome</keyword>
<comment type="cofactor">
    <cofactor evidence="2">
        <name>Mg(2+)</name>
        <dbReference type="ChEBI" id="CHEBI:18420"/>
    </cofactor>
</comment>
<evidence type="ECO:0000256" key="7">
    <source>
        <dbReference type="ARBA" id="ARBA00023211"/>
    </source>
</evidence>
<dbReference type="EMBL" id="JAVRRG010000125">
    <property type="protein sequence ID" value="KAK5082620.1"/>
    <property type="molecule type" value="Genomic_DNA"/>
</dbReference>
<keyword evidence="7" id="KW-0464">Manganese</keyword>
<comment type="cofactor">
    <cofactor evidence="1">
        <name>Mn(2+)</name>
        <dbReference type="ChEBI" id="CHEBI:29035"/>
    </cofactor>
</comment>
<evidence type="ECO:0000313" key="9">
    <source>
        <dbReference type="EMBL" id="KAK5082620.1"/>
    </source>
</evidence>
<gene>
    <name evidence="9" type="ORF">LTR24_007877</name>
</gene>
<evidence type="ECO:0000256" key="3">
    <source>
        <dbReference type="ARBA" id="ARBA00007769"/>
    </source>
</evidence>
<evidence type="ECO:0000256" key="1">
    <source>
        <dbReference type="ARBA" id="ARBA00001936"/>
    </source>
</evidence>
<dbReference type="SMART" id="SM01329">
    <property type="entry name" value="Iso_dh"/>
    <property type="match status" value="1"/>
</dbReference>
<evidence type="ECO:0000256" key="4">
    <source>
        <dbReference type="ARBA" id="ARBA00022723"/>
    </source>
</evidence>
<dbReference type="Proteomes" id="UP001345013">
    <property type="component" value="Unassembled WGS sequence"/>
</dbReference>
<evidence type="ECO:0000256" key="5">
    <source>
        <dbReference type="ARBA" id="ARBA00023002"/>
    </source>
</evidence>
<dbReference type="SUPFAM" id="SSF53659">
    <property type="entry name" value="Isocitrate/Isopropylmalate dehydrogenase-like"/>
    <property type="match status" value="1"/>
</dbReference>
<dbReference type="PANTHER" id="PTHR43275:SF1">
    <property type="entry name" value="D-MALATE DEHYDROGENASE [DECARBOXYLATING]"/>
    <property type="match status" value="1"/>
</dbReference>
<proteinExistence type="inferred from homology"/>
<keyword evidence="4" id="KW-0479">Metal-binding</keyword>
<evidence type="ECO:0000313" key="10">
    <source>
        <dbReference type="Proteomes" id="UP001345013"/>
    </source>
</evidence>
<comment type="similarity">
    <text evidence="3">Belongs to the isocitrate and isopropylmalate dehydrogenases family.</text>
</comment>
<organism evidence="9 10">
    <name type="scientific">Lithohypha guttulata</name>
    <dbReference type="NCBI Taxonomy" id="1690604"/>
    <lineage>
        <taxon>Eukaryota</taxon>
        <taxon>Fungi</taxon>
        <taxon>Dikarya</taxon>
        <taxon>Ascomycota</taxon>
        <taxon>Pezizomycotina</taxon>
        <taxon>Eurotiomycetes</taxon>
        <taxon>Chaetothyriomycetidae</taxon>
        <taxon>Chaetothyriales</taxon>
        <taxon>Trichomeriaceae</taxon>
        <taxon>Lithohypha</taxon>
    </lineage>
</organism>
<name>A0ABR0K1S8_9EURO</name>
<dbReference type="InterPro" id="IPR024084">
    <property type="entry name" value="IsoPropMal-DH-like_dom"/>
</dbReference>
<dbReference type="InterPro" id="IPR050501">
    <property type="entry name" value="ICDH/IPMDH"/>
</dbReference>
<keyword evidence="6" id="KW-0520">NAD</keyword>
<accession>A0ABR0K1S8</accession>
<feature type="domain" description="Isopropylmalate dehydrogenase-like" evidence="8">
    <location>
        <begin position="7"/>
        <end position="219"/>
    </location>
</feature>